<gene>
    <name evidence="1" type="ORF">CFOLD11_47210</name>
</gene>
<protein>
    <submittedName>
        <fullName evidence="1">Uncharacterized protein</fullName>
    </submittedName>
</protein>
<dbReference type="EMBL" id="BQXY01000041">
    <property type="protein sequence ID" value="GKU27894.1"/>
    <property type="molecule type" value="Genomic_DNA"/>
</dbReference>
<comment type="caution">
    <text evidence="1">The sequence shown here is derived from an EMBL/GenBank/DDBJ whole genome shotgun (WGS) entry which is preliminary data.</text>
</comment>
<accession>A0A9W5Y6Z5</accession>
<keyword evidence="2" id="KW-1185">Reference proteome</keyword>
<evidence type="ECO:0000313" key="1">
    <source>
        <dbReference type="EMBL" id="GKU27894.1"/>
    </source>
</evidence>
<evidence type="ECO:0000313" key="2">
    <source>
        <dbReference type="Proteomes" id="UP001057868"/>
    </source>
</evidence>
<proteinExistence type="predicted"/>
<name>A0A9W5Y6Z5_9CLOT</name>
<dbReference type="Proteomes" id="UP001057868">
    <property type="component" value="Unassembled WGS sequence"/>
</dbReference>
<sequence>MTVPKEEATANYVPAAAVIRRWQALSGFTGRKGSVGGYLSGM</sequence>
<dbReference type="AlphaFoldDB" id="A0A9W5Y6Z5"/>
<organism evidence="1 2">
    <name type="scientific">Clostridium folliculivorans</name>
    <dbReference type="NCBI Taxonomy" id="2886038"/>
    <lineage>
        <taxon>Bacteria</taxon>
        <taxon>Bacillati</taxon>
        <taxon>Bacillota</taxon>
        <taxon>Clostridia</taxon>
        <taxon>Eubacteriales</taxon>
        <taxon>Clostridiaceae</taxon>
        <taxon>Clostridium</taxon>
    </lineage>
</organism>
<reference evidence="1" key="1">
    <citation type="journal article" date="2023" name="Int. J. Syst. Evol. Microbiol.">
        <title>&lt;i&gt;Clostridium folliculivorans&lt;/i&gt; sp. nov., isolated from soil samples of an organic paddy in Japan.</title>
        <authorList>
            <person name="Tazawa J."/>
            <person name="Kobayashi H."/>
            <person name="Tanizawa Y."/>
            <person name="Uchino A."/>
            <person name="Tanaka F."/>
            <person name="Urashima Y."/>
            <person name="Miura S."/>
            <person name="Sakamoto M."/>
            <person name="Ohkuma M."/>
            <person name="Tohno M."/>
        </authorList>
    </citation>
    <scope>NUCLEOTIDE SEQUENCE</scope>
    <source>
        <strain evidence="1">D1-1</strain>
    </source>
</reference>